<evidence type="ECO:0000256" key="1">
    <source>
        <dbReference type="SAM" id="Phobius"/>
    </source>
</evidence>
<dbReference type="InterPro" id="IPR012902">
    <property type="entry name" value="N_methyl_site"/>
</dbReference>
<organism evidence="2 3">
    <name type="scientific">Noviherbaspirillum autotrophicum</name>
    <dbReference type="NCBI Taxonomy" id="709839"/>
    <lineage>
        <taxon>Bacteria</taxon>
        <taxon>Pseudomonadati</taxon>
        <taxon>Pseudomonadota</taxon>
        <taxon>Betaproteobacteria</taxon>
        <taxon>Burkholderiales</taxon>
        <taxon>Oxalobacteraceae</taxon>
        <taxon>Noviherbaspirillum</taxon>
    </lineage>
</organism>
<comment type="caution">
    <text evidence="2">The sequence shown here is derived from an EMBL/GenBank/DDBJ whole genome shotgun (WGS) entry which is preliminary data.</text>
</comment>
<keyword evidence="1" id="KW-0812">Transmembrane</keyword>
<dbReference type="PANTHER" id="PTHR30093">
    <property type="entry name" value="GENERAL SECRETION PATHWAY PROTEIN G"/>
    <property type="match status" value="1"/>
</dbReference>
<dbReference type="PROSITE" id="PS00409">
    <property type="entry name" value="PROKAR_NTER_METHYL"/>
    <property type="match status" value="1"/>
</dbReference>
<dbReference type="PANTHER" id="PTHR30093:SF7">
    <property type="entry name" value="MSHA MAJOR PILIN SUBUNIT MSHA"/>
    <property type="match status" value="1"/>
</dbReference>
<dbReference type="EMBL" id="JWJG01000028">
    <property type="protein sequence ID" value="KIF82275.1"/>
    <property type="molecule type" value="Genomic_DNA"/>
</dbReference>
<dbReference type="InterPro" id="IPR045584">
    <property type="entry name" value="Pilin-like"/>
</dbReference>
<accession>A0A0C2BLZ9</accession>
<gene>
    <name evidence="2" type="ORF">TSA66_18030</name>
</gene>
<dbReference type="STRING" id="709839.TSA66_18030"/>
<proteinExistence type="predicted"/>
<keyword evidence="3" id="KW-1185">Reference proteome</keyword>
<feature type="transmembrane region" description="Helical" evidence="1">
    <location>
        <begin position="7"/>
        <end position="28"/>
    </location>
</feature>
<dbReference type="OrthoDB" id="9182129at2"/>
<dbReference type="NCBIfam" id="TIGR02532">
    <property type="entry name" value="IV_pilin_GFxxxE"/>
    <property type="match status" value="1"/>
</dbReference>
<keyword evidence="1" id="KW-0472">Membrane</keyword>
<keyword evidence="1" id="KW-1133">Transmembrane helix</keyword>
<protein>
    <submittedName>
        <fullName evidence="2">Uncharacterized protein</fullName>
    </submittedName>
</protein>
<name>A0A0C2BLZ9_9BURK</name>
<evidence type="ECO:0000313" key="3">
    <source>
        <dbReference type="Proteomes" id="UP000031572"/>
    </source>
</evidence>
<dbReference type="Pfam" id="PF07963">
    <property type="entry name" value="N_methyl"/>
    <property type="match status" value="1"/>
</dbReference>
<dbReference type="Proteomes" id="UP000031572">
    <property type="component" value="Unassembled WGS sequence"/>
</dbReference>
<sequence length="141" mass="13719">MNKQQSGFTLIELVVVIVILGILAATALPKFVDLKSDAEASAMKGVAGAVTSAFAVNYAARMANSTKGVAVSGASVSLNGTAATDLMPQIMAGGLPSGYSFSPATAACGTGNSAGAAVNVTLSNASLSSNNSATATLVCTG</sequence>
<dbReference type="SUPFAM" id="SSF54523">
    <property type="entry name" value="Pili subunits"/>
    <property type="match status" value="1"/>
</dbReference>
<dbReference type="RefSeq" id="WP_040040948.1">
    <property type="nucleotide sequence ID" value="NZ_JWJG01000028.1"/>
</dbReference>
<dbReference type="AlphaFoldDB" id="A0A0C2BLZ9"/>
<evidence type="ECO:0000313" key="2">
    <source>
        <dbReference type="EMBL" id="KIF82275.1"/>
    </source>
</evidence>
<dbReference type="Gene3D" id="3.30.700.10">
    <property type="entry name" value="Glycoprotein, Type 4 Pilin"/>
    <property type="match status" value="1"/>
</dbReference>
<reference evidence="2 3" key="1">
    <citation type="submission" date="2014-12" db="EMBL/GenBank/DDBJ databases">
        <title>Denitrispirillum autotrophicum gen. nov., sp. nov., Denitrifying, Facultatively Autotrophic Bacteria Isolated from Rice Paddy Soil.</title>
        <authorList>
            <person name="Ishii S."/>
            <person name="Ashida N."/>
            <person name="Ohno H."/>
            <person name="Otsuka S."/>
            <person name="Yokota A."/>
            <person name="Senoo K."/>
        </authorList>
    </citation>
    <scope>NUCLEOTIDE SEQUENCE [LARGE SCALE GENOMIC DNA]</scope>
    <source>
        <strain evidence="2 3">TSA66</strain>
    </source>
</reference>